<feature type="region of interest" description="Disordered" evidence="1">
    <location>
        <begin position="27"/>
        <end position="54"/>
    </location>
</feature>
<reference evidence="3" key="1">
    <citation type="submission" date="2021-01" db="EMBL/GenBank/DDBJ databases">
        <title>Modified the classification status of verrucomicrobia.</title>
        <authorList>
            <person name="Feng X."/>
        </authorList>
    </citation>
    <scope>NUCLEOTIDE SEQUENCE</scope>
    <source>
        <strain evidence="3">KCTC 22201</strain>
    </source>
</reference>
<proteinExistence type="predicted"/>
<accession>A0A934RFA5</accession>
<evidence type="ECO:0000256" key="2">
    <source>
        <dbReference type="SAM" id="SignalP"/>
    </source>
</evidence>
<keyword evidence="2" id="KW-0732">Signal</keyword>
<gene>
    <name evidence="3" type="ORF">JIN81_16165</name>
</gene>
<organism evidence="3 4">
    <name type="scientific">Haloferula rosea</name>
    <dbReference type="NCBI Taxonomy" id="490093"/>
    <lineage>
        <taxon>Bacteria</taxon>
        <taxon>Pseudomonadati</taxon>
        <taxon>Verrucomicrobiota</taxon>
        <taxon>Verrucomicrobiia</taxon>
        <taxon>Verrucomicrobiales</taxon>
        <taxon>Verrucomicrobiaceae</taxon>
        <taxon>Haloferula</taxon>
    </lineage>
</organism>
<keyword evidence="4" id="KW-1185">Reference proteome</keyword>
<evidence type="ECO:0000256" key="1">
    <source>
        <dbReference type="SAM" id="MobiDB-lite"/>
    </source>
</evidence>
<feature type="chain" id="PRO_5037681315" evidence="2">
    <location>
        <begin position="23"/>
        <end position="283"/>
    </location>
</feature>
<evidence type="ECO:0000313" key="4">
    <source>
        <dbReference type="Proteomes" id="UP000658278"/>
    </source>
</evidence>
<name>A0A934RFA5_9BACT</name>
<dbReference type="AlphaFoldDB" id="A0A934RFA5"/>
<dbReference type="EMBL" id="JAENII010000014">
    <property type="protein sequence ID" value="MBK1828568.1"/>
    <property type="molecule type" value="Genomic_DNA"/>
</dbReference>
<protein>
    <submittedName>
        <fullName evidence="3">Uncharacterized protein</fullName>
    </submittedName>
</protein>
<sequence length="283" mass="31071">MKAYAVGWAMLAGLVFSGSGFGQEEVPEAFSSEDAVEHSSGGEDGGGGFDPFDPHQNEPFFVQVQVEFVELSHKKMTELLFLSKPESSDATGLRKQLSEMVKSDEAKVLETMMVVARSGEKAVSEGIKEFIYPTEYEPAEIPNEVDLPEKEGGLSPEDVKLLWMLRTPATPTAFETRNLGSTLEIEPTVGDSGRVIDLRFAPEIVWHTGNTVWNKTTDGAGNESTIEMPLIYKLAVNTAITCIDGQYTLVAALSPKDQTGEMDFTRKVMVFVKCDVMKVRESE</sequence>
<dbReference type="RefSeq" id="WP_200282275.1">
    <property type="nucleotide sequence ID" value="NZ_JAENII010000014.1"/>
</dbReference>
<dbReference type="Proteomes" id="UP000658278">
    <property type="component" value="Unassembled WGS sequence"/>
</dbReference>
<comment type="caution">
    <text evidence="3">The sequence shown here is derived from an EMBL/GenBank/DDBJ whole genome shotgun (WGS) entry which is preliminary data.</text>
</comment>
<evidence type="ECO:0000313" key="3">
    <source>
        <dbReference type="EMBL" id="MBK1828568.1"/>
    </source>
</evidence>
<feature type="signal peptide" evidence="2">
    <location>
        <begin position="1"/>
        <end position="22"/>
    </location>
</feature>